<dbReference type="Proteomes" id="UP000256601">
    <property type="component" value="Unassembled WGS sequence"/>
</dbReference>
<gene>
    <name evidence="1" type="ORF">B0I71DRAFT_39462</name>
</gene>
<dbReference type="VEuPathDB" id="FungiDB:YALI1_A16485g"/>
<dbReference type="InterPro" id="IPR011333">
    <property type="entry name" value="SKP1/BTB/POZ_sf"/>
</dbReference>
<reference evidence="1 2" key="1">
    <citation type="submission" date="2018-07" db="EMBL/GenBank/DDBJ databases">
        <title>Draft Genome Assemblies for Five Robust Yarrowia lipolytica Strains Exhibiting High Lipid Production and Pentose Sugar Utilization and Sugar Alcohol Secretion from Undetoxified Lignocellulosic Biomass Hydrolysates.</title>
        <authorList>
            <consortium name="DOE Joint Genome Institute"/>
            <person name="Walker C."/>
            <person name="Ryu S."/>
            <person name="Na H."/>
            <person name="Zane M."/>
            <person name="LaButti K."/>
            <person name="Lipzen A."/>
            <person name="Haridas S."/>
            <person name="Barry K."/>
            <person name="Grigoriev I.V."/>
            <person name="Quarterman J."/>
            <person name="Slininger P."/>
            <person name="Dien B."/>
            <person name="Trinh C.T."/>
        </authorList>
    </citation>
    <scope>NUCLEOTIDE SEQUENCE [LARGE SCALE GENOMIC DNA]</scope>
    <source>
        <strain evidence="1 2">YB392</strain>
    </source>
</reference>
<evidence type="ECO:0008006" key="3">
    <source>
        <dbReference type="Google" id="ProtNLM"/>
    </source>
</evidence>
<accession>A0A371C5H8</accession>
<dbReference type="AlphaFoldDB" id="A0A371C5H8"/>
<dbReference type="EMBL" id="KZ858999">
    <property type="protein sequence ID" value="RDW25559.1"/>
    <property type="molecule type" value="Genomic_DNA"/>
</dbReference>
<name>A0A371C5H8_YARLL</name>
<proteinExistence type="predicted"/>
<dbReference type="VEuPathDB" id="FungiDB:YALI0_A16511g"/>
<dbReference type="Gene3D" id="3.30.710.10">
    <property type="entry name" value="Potassium Channel Kv1.1, Chain A"/>
    <property type="match status" value="1"/>
</dbReference>
<organism evidence="1 2">
    <name type="scientific">Yarrowia lipolytica</name>
    <name type="common">Candida lipolytica</name>
    <dbReference type="NCBI Taxonomy" id="4952"/>
    <lineage>
        <taxon>Eukaryota</taxon>
        <taxon>Fungi</taxon>
        <taxon>Dikarya</taxon>
        <taxon>Ascomycota</taxon>
        <taxon>Saccharomycotina</taxon>
        <taxon>Dipodascomycetes</taxon>
        <taxon>Dipodascales</taxon>
        <taxon>Dipodascales incertae sedis</taxon>
        <taxon>Yarrowia</taxon>
    </lineage>
</organism>
<evidence type="ECO:0000313" key="2">
    <source>
        <dbReference type="Proteomes" id="UP000256601"/>
    </source>
</evidence>
<sequence length="210" mass="24107">MLEYMRSISSCCIDGVGIFHLTNCEGGIFCLLLVRSEAETTIFDNENDVVFGGGHEVKRFFPVDSSTLLVQFKGNHDLLVLKSSNGWKSITEKLRKQQSMLNTYLGFNAATQPPNLEALGNADTTIECSDDKKIPVHAWILASRWHFFKAKLAKSSWTAPKSVSRPWCRTFMAAENSWIWKLPSACWGWPSNRRFRDWFPWRHDRFLLPT</sequence>
<evidence type="ECO:0000313" key="1">
    <source>
        <dbReference type="EMBL" id="RDW25559.1"/>
    </source>
</evidence>
<protein>
    <recommendedName>
        <fullName evidence="3">BTB domain-containing protein</fullName>
    </recommendedName>
</protein>